<evidence type="ECO:0000313" key="7">
    <source>
        <dbReference type="EMBL" id="MDA5399424.1"/>
    </source>
</evidence>
<feature type="domain" description="FAD dependent oxidoreductase" evidence="6">
    <location>
        <begin position="7"/>
        <end position="367"/>
    </location>
</feature>
<evidence type="ECO:0000313" key="8">
    <source>
        <dbReference type="Proteomes" id="UP001151234"/>
    </source>
</evidence>
<dbReference type="Proteomes" id="UP001151234">
    <property type="component" value="Unassembled WGS sequence"/>
</dbReference>
<comment type="similarity">
    <text evidence="5">Belongs to the L2HGDH family.</text>
</comment>
<sequence length="373" mass="40014">MDHVNCIVAGAGVIGIATARALALAGRDVVIIEAEDIIGSHTSSRNSEVIHAGIYYAENSLKASFCVSGKMALYDYCRDRAIPHEQTGKLIVATRNEDLDTLASIHRHALANGVDDIRQISAEEAVESEPELSCIAALHSPSTGIVDSHALILSMLGEAEDRGTMVAFGTKVASVRPDGRRFIVAFEGDDADAVSCDIFINAAGHGAWDIARSIPRLPAGIVPPHLLSKGNYYSLSGHPCPFRQLIYPVPGDGSLGIHFTRDLAGQARFGPDVFWMDGEELDYTVLDDRADDFAEAIRTYWPALPDNALAPSYCGIRPKMVGSGQPAADFVIRSPKQNGFNGLVQLFGMESPGLTGCLVIGEYVADMALKDFR</sequence>
<accession>A0A9X3UJ53</accession>
<dbReference type="InterPro" id="IPR036188">
    <property type="entry name" value="FAD/NAD-bd_sf"/>
</dbReference>
<comment type="cofactor">
    <cofactor evidence="1">
        <name>FAD</name>
        <dbReference type="ChEBI" id="CHEBI:57692"/>
    </cofactor>
</comment>
<protein>
    <submittedName>
        <fullName evidence="7">NAD(P)/FAD-dependent oxidoreductase</fullName>
    </submittedName>
</protein>
<dbReference type="RefSeq" id="WP_267990861.1">
    <property type="nucleotide sequence ID" value="NZ_JAPJZI010000001.1"/>
</dbReference>
<proteinExistence type="inferred from homology"/>
<dbReference type="GO" id="GO:0047545">
    <property type="term" value="F:(S)-2-hydroxyglutarate dehydrogenase activity"/>
    <property type="evidence" value="ECO:0007669"/>
    <property type="project" value="TreeGrafter"/>
</dbReference>
<evidence type="ECO:0000256" key="2">
    <source>
        <dbReference type="ARBA" id="ARBA00022630"/>
    </source>
</evidence>
<dbReference type="Gene3D" id="3.50.50.60">
    <property type="entry name" value="FAD/NAD(P)-binding domain"/>
    <property type="match status" value="1"/>
</dbReference>
<evidence type="ECO:0000256" key="5">
    <source>
        <dbReference type="ARBA" id="ARBA00037941"/>
    </source>
</evidence>
<evidence type="ECO:0000256" key="4">
    <source>
        <dbReference type="ARBA" id="ARBA00023002"/>
    </source>
</evidence>
<keyword evidence="2" id="KW-0285">Flavoprotein</keyword>
<evidence type="ECO:0000259" key="6">
    <source>
        <dbReference type="Pfam" id="PF01266"/>
    </source>
</evidence>
<dbReference type="Pfam" id="PF01266">
    <property type="entry name" value="DAO"/>
    <property type="match status" value="1"/>
</dbReference>
<dbReference type="InterPro" id="IPR006076">
    <property type="entry name" value="FAD-dep_OxRdtase"/>
</dbReference>
<keyword evidence="3" id="KW-0274">FAD</keyword>
<evidence type="ECO:0000256" key="3">
    <source>
        <dbReference type="ARBA" id="ARBA00022827"/>
    </source>
</evidence>
<comment type="caution">
    <text evidence="7">The sequence shown here is derived from an EMBL/GenBank/DDBJ whole genome shotgun (WGS) entry which is preliminary data.</text>
</comment>
<organism evidence="7 8">
    <name type="scientific">Hoeflea prorocentri</name>
    <dbReference type="NCBI Taxonomy" id="1922333"/>
    <lineage>
        <taxon>Bacteria</taxon>
        <taxon>Pseudomonadati</taxon>
        <taxon>Pseudomonadota</taxon>
        <taxon>Alphaproteobacteria</taxon>
        <taxon>Hyphomicrobiales</taxon>
        <taxon>Rhizobiaceae</taxon>
        <taxon>Hoeflea</taxon>
    </lineage>
</organism>
<dbReference type="Gene3D" id="3.30.9.10">
    <property type="entry name" value="D-Amino Acid Oxidase, subunit A, domain 2"/>
    <property type="match status" value="1"/>
</dbReference>
<reference evidence="7" key="1">
    <citation type="submission" date="2022-11" db="EMBL/GenBank/DDBJ databases">
        <title>Draft genome sequence of Hoeflea poritis E7-10 and Hoeflea prorocentri PM5-8, separated from scleractinian coral Porites lutea and marine dinoflagellate.</title>
        <authorList>
            <person name="Zhang G."/>
            <person name="Wei Q."/>
            <person name="Cai L."/>
        </authorList>
    </citation>
    <scope>NUCLEOTIDE SEQUENCE</scope>
    <source>
        <strain evidence="7">PM5-8</strain>
    </source>
</reference>
<name>A0A9X3UJ53_9HYPH</name>
<dbReference type="EMBL" id="JAPJZI010000001">
    <property type="protein sequence ID" value="MDA5399424.1"/>
    <property type="molecule type" value="Genomic_DNA"/>
</dbReference>
<keyword evidence="8" id="KW-1185">Reference proteome</keyword>
<dbReference type="AlphaFoldDB" id="A0A9X3UJ53"/>
<dbReference type="SUPFAM" id="SSF51905">
    <property type="entry name" value="FAD/NAD(P)-binding domain"/>
    <property type="match status" value="1"/>
</dbReference>
<keyword evidence="4" id="KW-0560">Oxidoreductase</keyword>
<dbReference type="PANTHER" id="PTHR43104">
    <property type="entry name" value="L-2-HYDROXYGLUTARATE DEHYDROGENASE, MITOCHONDRIAL"/>
    <property type="match status" value="1"/>
</dbReference>
<gene>
    <name evidence="7" type="ORF">OQ273_12650</name>
</gene>
<dbReference type="PANTHER" id="PTHR43104:SF4">
    <property type="entry name" value="L-2-HYDROXYGLUTARATE DEHYDROGENASE, MITOCHONDRIAL"/>
    <property type="match status" value="1"/>
</dbReference>
<evidence type="ECO:0000256" key="1">
    <source>
        <dbReference type="ARBA" id="ARBA00001974"/>
    </source>
</evidence>